<evidence type="ECO:0000313" key="2">
    <source>
        <dbReference type="Proteomes" id="UP001237642"/>
    </source>
</evidence>
<dbReference type="AlphaFoldDB" id="A0AAD8H6C0"/>
<sequence length="174" mass="19666">MLLFRVIDGSAFFALQTVHTDPDKILPLVGYFPTSFDPFKDSGDSSEVNVYQNVKRGEVAAPQLCTFALGVLDKDTRTLKIVPITSNKHFYRCWLREGSLRVHMELKSVVGILTKMTTSWKHINYQIKDGAGKEVHVLVEKNTADYVIEILRLSEVLGGQEVPCKLFHQRRSAV</sequence>
<accession>A0AAD8H6C0</accession>
<gene>
    <name evidence="1" type="ORF">POM88_045055</name>
</gene>
<dbReference type="EMBL" id="JAUIZM010000010">
    <property type="protein sequence ID" value="KAK1360581.1"/>
    <property type="molecule type" value="Genomic_DNA"/>
</dbReference>
<keyword evidence="2" id="KW-1185">Reference proteome</keyword>
<name>A0AAD8H6C0_9APIA</name>
<proteinExistence type="predicted"/>
<dbReference type="Proteomes" id="UP001237642">
    <property type="component" value="Unassembled WGS sequence"/>
</dbReference>
<organism evidence="1 2">
    <name type="scientific">Heracleum sosnowskyi</name>
    <dbReference type="NCBI Taxonomy" id="360622"/>
    <lineage>
        <taxon>Eukaryota</taxon>
        <taxon>Viridiplantae</taxon>
        <taxon>Streptophyta</taxon>
        <taxon>Embryophyta</taxon>
        <taxon>Tracheophyta</taxon>
        <taxon>Spermatophyta</taxon>
        <taxon>Magnoliopsida</taxon>
        <taxon>eudicotyledons</taxon>
        <taxon>Gunneridae</taxon>
        <taxon>Pentapetalae</taxon>
        <taxon>asterids</taxon>
        <taxon>campanulids</taxon>
        <taxon>Apiales</taxon>
        <taxon>Apiaceae</taxon>
        <taxon>Apioideae</taxon>
        <taxon>apioid superclade</taxon>
        <taxon>Tordylieae</taxon>
        <taxon>Tordyliinae</taxon>
        <taxon>Heracleum</taxon>
    </lineage>
</organism>
<reference evidence="1" key="1">
    <citation type="submission" date="2023-02" db="EMBL/GenBank/DDBJ databases">
        <title>Genome of toxic invasive species Heracleum sosnowskyi carries increased number of genes despite the absence of recent whole-genome duplications.</title>
        <authorList>
            <person name="Schelkunov M."/>
            <person name="Shtratnikova V."/>
            <person name="Makarenko M."/>
            <person name="Klepikova A."/>
            <person name="Omelchenko D."/>
            <person name="Novikova G."/>
            <person name="Obukhova E."/>
            <person name="Bogdanov V."/>
            <person name="Penin A."/>
            <person name="Logacheva M."/>
        </authorList>
    </citation>
    <scope>NUCLEOTIDE SEQUENCE</scope>
    <source>
        <strain evidence="1">Hsosn_3</strain>
        <tissue evidence="1">Leaf</tissue>
    </source>
</reference>
<protein>
    <submittedName>
        <fullName evidence="1">Uncharacterized protein</fullName>
    </submittedName>
</protein>
<reference evidence="1" key="2">
    <citation type="submission" date="2023-05" db="EMBL/GenBank/DDBJ databases">
        <authorList>
            <person name="Schelkunov M.I."/>
        </authorList>
    </citation>
    <scope>NUCLEOTIDE SEQUENCE</scope>
    <source>
        <strain evidence="1">Hsosn_3</strain>
        <tissue evidence="1">Leaf</tissue>
    </source>
</reference>
<comment type="caution">
    <text evidence="1">The sequence shown here is derived from an EMBL/GenBank/DDBJ whole genome shotgun (WGS) entry which is preliminary data.</text>
</comment>
<evidence type="ECO:0000313" key="1">
    <source>
        <dbReference type="EMBL" id="KAK1360581.1"/>
    </source>
</evidence>